<evidence type="ECO:0000313" key="2">
    <source>
        <dbReference type="EMBL" id="CAD7280587.1"/>
    </source>
</evidence>
<dbReference type="SUPFAM" id="SSF52266">
    <property type="entry name" value="SGNH hydrolase"/>
    <property type="match status" value="1"/>
</dbReference>
<dbReference type="PANTHER" id="PTHR14469">
    <property type="entry name" value="SARCOMA ANTIGEN NY-SAR-23"/>
    <property type="match status" value="1"/>
</dbReference>
<proteinExistence type="inferred from homology"/>
<gene>
    <name evidence="2" type="ORF">NMOB1V02_LOCUS8245</name>
</gene>
<reference evidence="2" key="1">
    <citation type="submission" date="2020-11" db="EMBL/GenBank/DDBJ databases">
        <authorList>
            <person name="Tran Van P."/>
        </authorList>
    </citation>
    <scope>NUCLEOTIDE SEQUENCE</scope>
</reference>
<dbReference type="PANTHER" id="PTHR14469:SF0">
    <property type="entry name" value="FAMILY WITH SEQUENCE SIMILARITY 113"/>
    <property type="match status" value="1"/>
</dbReference>
<dbReference type="Proteomes" id="UP000678499">
    <property type="component" value="Unassembled WGS sequence"/>
</dbReference>
<dbReference type="InterPro" id="IPR036514">
    <property type="entry name" value="SGNH_hydro_sf"/>
</dbReference>
<sequence>MGSIDLDGPALFLDSDVKKLFGGKKILFVGDSNMRAWYKDLLVIVTRNQVAHPTHFKCKMEESFYNDSLVIADDVKGRDYKEVRNYTQDGLDITFAFITKCWPNYYLSSKMKEWRSGENRPDFVVMCSVAWDISRYGVNGVEMFKRSLNQLIYEVKSCLAPGSFLWLTNPPMGRKVTAAFLVEDLNFLAEMMRYHVMEANAYSLDLMIKEEIDVFDLHYYMCYVTDLRDQDATHWRPAGVRLIVCLLLTHVCALWGIKPPPFRKKEVETMRQANYDTLMESFLYMKQYNGKLPQWFERTAEFSKRVSSIFAVLEAQPELRDHLQLFQKPEEEA</sequence>
<evidence type="ECO:0000313" key="3">
    <source>
        <dbReference type="Proteomes" id="UP000678499"/>
    </source>
</evidence>
<comment type="similarity">
    <text evidence="1">Belongs to the PC-esterase family.</text>
</comment>
<dbReference type="Gene3D" id="3.40.50.1110">
    <property type="entry name" value="SGNH hydrolase"/>
    <property type="match status" value="1"/>
</dbReference>
<evidence type="ECO:0000256" key="1">
    <source>
        <dbReference type="ARBA" id="ARBA00037957"/>
    </source>
</evidence>
<dbReference type="EMBL" id="CAJPEX010002260">
    <property type="protein sequence ID" value="CAG0920739.1"/>
    <property type="molecule type" value="Genomic_DNA"/>
</dbReference>
<protein>
    <submittedName>
        <fullName evidence="2">Uncharacterized protein</fullName>
    </submittedName>
</protein>
<dbReference type="AlphaFoldDB" id="A0A7R9BUQ5"/>
<organism evidence="2">
    <name type="scientific">Notodromas monacha</name>
    <dbReference type="NCBI Taxonomy" id="399045"/>
    <lineage>
        <taxon>Eukaryota</taxon>
        <taxon>Metazoa</taxon>
        <taxon>Ecdysozoa</taxon>
        <taxon>Arthropoda</taxon>
        <taxon>Crustacea</taxon>
        <taxon>Oligostraca</taxon>
        <taxon>Ostracoda</taxon>
        <taxon>Podocopa</taxon>
        <taxon>Podocopida</taxon>
        <taxon>Cypridocopina</taxon>
        <taxon>Cypridoidea</taxon>
        <taxon>Cyprididae</taxon>
        <taxon>Notodromas</taxon>
    </lineage>
</organism>
<name>A0A7R9BUQ5_9CRUS</name>
<accession>A0A7R9BUQ5</accession>
<dbReference type="EMBL" id="OA884297">
    <property type="protein sequence ID" value="CAD7280587.1"/>
    <property type="molecule type" value="Genomic_DNA"/>
</dbReference>
<dbReference type="OrthoDB" id="9975373at2759"/>
<keyword evidence="3" id="KW-1185">Reference proteome</keyword>